<organism evidence="2 3">
    <name type="scientific">Albula glossodonta</name>
    <name type="common">roundjaw bonefish</name>
    <dbReference type="NCBI Taxonomy" id="121402"/>
    <lineage>
        <taxon>Eukaryota</taxon>
        <taxon>Metazoa</taxon>
        <taxon>Chordata</taxon>
        <taxon>Craniata</taxon>
        <taxon>Vertebrata</taxon>
        <taxon>Euteleostomi</taxon>
        <taxon>Actinopterygii</taxon>
        <taxon>Neopterygii</taxon>
        <taxon>Teleostei</taxon>
        <taxon>Albuliformes</taxon>
        <taxon>Albulidae</taxon>
        <taxon>Albula</taxon>
    </lineage>
</organism>
<protein>
    <submittedName>
        <fullName evidence="2">Uncharacterized protein</fullName>
    </submittedName>
</protein>
<accession>A0A8T2PWB5</accession>
<gene>
    <name evidence="2" type="ORF">JZ751_000644</name>
</gene>
<dbReference type="AlphaFoldDB" id="A0A8T2PWB5"/>
<evidence type="ECO:0000313" key="2">
    <source>
        <dbReference type="EMBL" id="KAG9355802.1"/>
    </source>
</evidence>
<reference evidence="2" key="1">
    <citation type="thesis" date="2021" institute="BYU ScholarsArchive" country="Provo, UT, USA">
        <title>Applications of and Algorithms for Genome Assembly and Genomic Analyses with an Emphasis on Marine Teleosts.</title>
        <authorList>
            <person name="Pickett B.D."/>
        </authorList>
    </citation>
    <scope>NUCLEOTIDE SEQUENCE</scope>
    <source>
        <strain evidence="2">HI-2016</strain>
    </source>
</reference>
<keyword evidence="3" id="KW-1185">Reference proteome</keyword>
<proteinExistence type="predicted"/>
<sequence>MMMAAPRMDRRNSSSSTRASSVPPQLTLGTFIPLMFWTCQWTPMSPHTVYATRCPTER</sequence>
<name>A0A8T2PWB5_9TELE</name>
<evidence type="ECO:0000256" key="1">
    <source>
        <dbReference type="SAM" id="MobiDB-lite"/>
    </source>
</evidence>
<comment type="caution">
    <text evidence="2">The sequence shown here is derived from an EMBL/GenBank/DDBJ whole genome shotgun (WGS) entry which is preliminary data.</text>
</comment>
<evidence type="ECO:0000313" key="3">
    <source>
        <dbReference type="Proteomes" id="UP000824540"/>
    </source>
</evidence>
<dbReference type="Proteomes" id="UP000824540">
    <property type="component" value="Unassembled WGS sequence"/>
</dbReference>
<feature type="region of interest" description="Disordered" evidence="1">
    <location>
        <begin position="1"/>
        <end position="24"/>
    </location>
</feature>
<dbReference type="EMBL" id="JAFBMS010000001">
    <property type="protein sequence ID" value="KAG9355802.1"/>
    <property type="molecule type" value="Genomic_DNA"/>
</dbReference>